<name>A0A948X0A5_9LACO</name>
<evidence type="ECO:0000313" key="3">
    <source>
        <dbReference type="Proteomes" id="UP000777303"/>
    </source>
</evidence>
<dbReference type="InterPro" id="IPR052712">
    <property type="entry name" value="Acid_resist_chaperone_HdeD"/>
</dbReference>
<dbReference type="AlphaFoldDB" id="A0A948X0A5"/>
<dbReference type="GO" id="GO:0005886">
    <property type="term" value="C:plasma membrane"/>
    <property type="evidence" value="ECO:0007669"/>
    <property type="project" value="TreeGrafter"/>
</dbReference>
<keyword evidence="1" id="KW-0812">Transmembrane</keyword>
<dbReference type="EMBL" id="JAHLFS010000001">
    <property type="protein sequence ID" value="MBU3851101.1"/>
    <property type="molecule type" value="Genomic_DNA"/>
</dbReference>
<reference evidence="2" key="2">
    <citation type="submission" date="2021-04" db="EMBL/GenBank/DDBJ databases">
        <authorList>
            <person name="Gilroy R."/>
        </authorList>
    </citation>
    <scope>NUCLEOTIDE SEQUENCE</scope>
    <source>
        <strain evidence="2">F6-6636</strain>
    </source>
</reference>
<protein>
    <submittedName>
        <fullName evidence="2">DUF308 domain-containing protein</fullName>
    </submittedName>
</protein>
<feature type="transmembrane region" description="Helical" evidence="1">
    <location>
        <begin position="146"/>
        <end position="166"/>
    </location>
</feature>
<evidence type="ECO:0000313" key="2">
    <source>
        <dbReference type="EMBL" id="MBU3851101.1"/>
    </source>
</evidence>
<dbReference type="PANTHER" id="PTHR34989:SF1">
    <property type="entry name" value="PROTEIN HDED"/>
    <property type="match status" value="1"/>
</dbReference>
<dbReference type="Pfam" id="PF03729">
    <property type="entry name" value="DUF308"/>
    <property type="match status" value="2"/>
</dbReference>
<dbReference type="Proteomes" id="UP000777303">
    <property type="component" value="Unassembled WGS sequence"/>
</dbReference>
<evidence type="ECO:0000256" key="1">
    <source>
        <dbReference type="SAM" id="Phobius"/>
    </source>
</evidence>
<keyword evidence="1" id="KW-0472">Membrane</keyword>
<gene>
    <name evidence="2" type="ORF">H9901_00090</name>
</gene>
<feature type="transmembrane region" description="Helical" evidence="1">
    <location>
        <begin position="122"/>
        <end position="140"/>
    </location>
</feature>
<feature type="transmembrane region" description="Helical" evidence="1">
    <location>
        <begin position="61"/>
        <end position="80"/>
    </location>
</feature>
<accession>A0A948X0A5</accession>
<sequence length="171" mass="20159">MNFFRMLREYEWFNGILFILIGILALLAPHFLFKAVVYFVALYFIINGVLLLITYLRKRELYSPMPAVIQFVIAFLVFIFARPLASILPFLLGFGILLYGIYHLKDAIMHKEYVNVSRAPRIIYSILIILASILLLFNPFRSFLVMIQFFGIILIVIGVDELILWYRTRYY</sequence>
<feature type="transmembrane region" description="Helical" evidence="1">
    <location>
        <begin position="35"/>
        <end position="54"/>
    </location>
</feature>
<proteinExistence type="predicted"/>
<feature type="transmembrane region" description="Helical" evidence="1">
    <location>
        <begin position="12"/>
        <end position="29"/>
    </location>
</feature>
<keyword evidence="1" id="KW-1133">Transmembrane helix</keyword>
<dbReference type="PANTHER" id="PTHR34989">
    <property type="entry name" value="PROTEIN HDED"/>
    <property type="match status" value="1"/>
</dbReference>
<reference evidence="2" key="1">
    <citation type="journal article" date="2021" name="PeerJ">
        <title>Extensive microbial diversity within the chicken gut microbiome revealed by metagenomics and culture.</title>
        <authorList>
            <person name="Gilroy R."/>
            <person name="Ravi A."/>
            <person name="Getino M."/>
            <person name="Pursley I."/>
            <person name="Horton D.L."/>
            <person name="Alikhan N.F."/>
            <person name="Baker D."/>
            <person name="Gharbi K."/>
            <person name="Hall N."/>
            <person name="Watson M."/>
            <person name="Adriaenssens E.M."/>
            <person name="Foster-Nyarko E."/>
            <person name="Jarju S."/>
            <person name="Secka A."/>
            <person name="Antonio M."/>
            <person name="Oren A."/>
            <person name="Chaudhuri R.R."/>
            <person name="La Ragione R."/>
            <person name="Hildebrand F."/>
            <person name="Pallen M.J."/>
        </authorList>
    </citation>
    <scope>NUCLEOTIDE SEQUENCE</scope>
    <source>
        <strain evidence="2">F6-6636</strain>
    </source>
</reference>
<organism evidence="2 3">
    <name type="scientific">Candidatus Paralactobacillus gallistercoris</name>
    <dbReference type="NCBI Taxonomy" id="2838724"/>
    <lineage>
        <taxon>Bacteria</taxon>
        <taxon>Bacillati</taxon>
        <taxon>Bacillota</taxon>
        <taxon>Bacilli</taxon>
        <taxon>Lactobacillales</taxon>
        <taxon>Lactobacillaceae</taxon>
        <taxon>Lactobacillus</taxon>
    </lineage>
</organism>
<feature type="transmembrane region" description="Helical" evidence="1">
    <location>
        <begin position="86"/>
        <end position="102"/>
    </location>
</feature>
<dbReference type="InterPro" id="IPR005325">
    <property type="entry name" value="DUF308_memb"/>
</dbReference>
<comment type="caution">
    <text evidence="2">The sequence shown here is derived from an EMBL/GenBank/DDBJ whole genome shotgun (WGS) entry which is preliminary data.</text>
</comment>